<gene>
    <name evidence="2" type="ORF">OHK93_007654</name>
</gene>
<protein>
    <submittedName>
        <fullName evidence="2">Uncharacterized protein</fullName>
    </submittedName>
</protein>
<dbReference type="EMBL" id="JAPUFD010000007">
    <property type="protein sequence ID" value="MDI1488379.1"/>
    <property type="molecule type" value="Genomic_DNA"/>
</dbReference>
<accession>A0AA43QML4</accession>
<keyword evidence="3" id="KW-1185">Reference proteome</keyword>
<reference evidence="2" key="1">
    <citation type="journal article" date="2023" name="Genome Biol. Evol.">
        <title>First Whole Genome Sequence and Flow Cytometry Genome Size Data for the Lichen-Forming Fungus Ramalina farinacea (Ascomycota).</title>
        <authorList>
            <person name="Llewellyn T."/>
            <person name="Mian S."/>
            <person name="Hill R."/>
            <person name="Leitch I.J."/>
            <person name="Gaya E."/>
        </authorList>
    </citation>
    <scope>NUCLEOTIDE SEQUENCE</scope>
    <source>
        <strain evidence="2">LIQ254RAFAR</strain>
    </source>
</reference>
<evidence type="ECO:0000313" key="3">
    <source>
        <dbReference type="Proteomes" id="UP001161017"/>
    </source>
</evidence>
<dbReference type="AlphaFoldDB" id="A0AA43QML4"/>
<proteinExistence type="predicted"/>
<organism evidence="2 3">
    <name type="scientific">Ramalina farinacea</name>
    <dbReference type="NCBI Taxonomy" id="258253"/>
    <lineage>
        <taxon>Eukaryota</taxon>
        <taxon>Fungi</taxon>
        <taxon>Dikarya</taxon>
        <taxon>Ascomycota</taxon>
        <taxon>Pezizomycotina</taxon>
        <taxon>Lecanoromycetes</taxon>
        <taxon>OSLEUM clade</taxon>
        <taxon>Lecanoromycetidae</taxon>
        <taxon>Lecanorales</taxon>
        <taxon>Lecanorineae</taxon>
        <taxon>Ramalinaceae</taxon>
        <taxon>Ramalina</taxon>
    </lineage>
</organism>
<sequence>MNSTKPPQTPVTPCFPEQQDDMCWSTTATLVADTESLPSQRSPTTTKQMLPPPPPRTRTLKKRSMMLRRRFAGVSRPLAPLLSIETGLAHPRFPPTLLHYHLLTDAELEELARFYHQNEPSRFSMEYPMPVVTRWRKPPAAAAAHEGDGMDMDVDVETAEVKELREILQLPMDEEDLESQRRLQDKRRRFGRFMGLQGLESATEQEGEVSMREEMERWVNNEIARKEAREAELDAWRSKGYW</sequence>
<feature type="region of interest" description="Disordered" evidence="1">
    <location>
        <begin position="31"/>
        <end position="58"/>
    </location>
</feature>
<name>A0AA43QML4_9LECA</name>
<comment type="caution">
    <text evidence="2">The sequence shown here is derived from an EMBL/GenBank/DDBJ whole genome shotgun (WGS) entry which is preliminary data.</text>
</comment>
<evidence type="ECO:0000256" key="1">
    <source>
        <dbReference type="SAM" id="MobiDB-lite"/>
    </source>
</evidence>
<dbReference type="Proteomes" id="UP001161017">
    <property type="component" value="Unassembled WGS sequence"/>
</dbReference>
<evidence type="ECO:0000313" key="2">
    <source>
        <dbReference type="EMBL" id="MDI1488379.1"/>
    </source>
</evidence>